<dbReference type="Proteomes" id="UP000472260">
    <property type="component" value="Unassembled WGS sequence"/>
</dbReference>
<dbReference type="Gene3D" id="2.60.40.10">
    <property type="entry name" value="Immunoglobulins"/>
    <property type="match status" value="1"/>
</dbReference>
<evidence type="ECO:0000313" key="13">
    <source>
        <dbReference type="Proteomes" id="UP000472260"/>
    </source>
</evidence>
<evidence type="ECO:0000256" key="6">
    <source>
        <dbReference type="ARBA" id="ARBA00023136"/>
    </source>
</evidence>
<dbReference type="AlphaFoldDB" id="A0A671S7R1"/>
<evidence type="ECO:0000259" key="11">
    <source>
        <dbReference type="PROSITE" id="PS50835"/>
    </source>
</evidence>
<keyword evidence="2" id="KW-1003">Cell membrane</keyword>
<evidence type="ECO:0000256" key="8">
    <source>
        <dbReference type="ARBA" id="ARBA00023170"/>
    </source>
</evidence>
<evidence type="ECO:0000256" key="4">
    <source>
        <dbReference type="ARBA" id="ARBA00022729"/>
    </source>
</evidence>
<name>A0A671S7R1_9TELE</name>
<dbReference type="GO" id="GO:0006955">
    <property type="term" value="P:immune response"/>
    <property type="evidence" value="ECO:0007669"/>
    <property type="project" value="TreeGrafter"/>
</dbReference>
<dbReference type="InterPro" id="IPR007110">
    <property type="entry name" value="Ig-like_dom"/>
</dbReference>
<dbReference type="InterPro" id="IPR013106">
    <property type="entry name" value="Ig_V-set"/>
</dbReference>
<sequence>MRPVNHINRLPSTPDHNFSWRFLLLQKCLINTKLQQSEKTVFHFSLSLSMGKTLFSGLTVHGPPGSLVAPLGSSVVLPCYVDELLSVEGLEVEWRRPDSETLVHLHSARLFTAEIPKGNFSLRLKSIRTEDKGVYMCERVLFSHSPTFICCWY</sequence>
<dbReference type="PROSITE" id="PS50835">
    <property type="entry name" value="IG_LIKE"/>
    <property type="match status" value="1"/>
</dbReference>
<proteinExistence type="predicted"/>
<dbReference type="Pfam" id="PF07686">
    <property type="entry name" value="V-set"/>
    <property type="match status" value="1"/>
</dbReference>
<evidence type="ECO:0000313" key="12">
    <source>
        <dbReference type="Ensembl" id="ENSSANP00000091775.1"/>
    </source>
</evidence>
<dbReference type="SUPFAM" id="SSF48726">
    <property type="entry name" value="Immunoglobulin"/>
    <property type="match status" value="1"/>
</dbReference>
<keyword evidence="10" id="KW-0393">Immunoglobulin domain</keyword>
<dbReference type="GO" id="GO:0031295">
    <property type="term" value="P:T cell costimulation"/>
    <property type="evidence" value="ECO:0007669"/>
    <property type="project" value="TreeGrafter"/>
</dbReference>
<dbReference type="GO" id="GO:0042130">
    <property type="term" value="P:negative regulation of T cell proliferation"/>
    <property type="evidence" value="ECO:0007669"/>
    <property type="project" value="TreeGrafter"/>
</dbReference>
<dbReference type="Ensembl" id="ENSSANT00000097494.1">
    <property type="protein sequence ID" value="ENSSANP00000091775.1"/>
    <property type="gene ID" value="ENSSANG00000045323.1"/>
</dbReference>
<keyword evidence="4" id="KW-0732">Signal</keyword>
<dbReference type="GO" id="GO:0009897">
    <property type="term" value="C:external side of plasma membrane"/>
    <property type="evidence" value="ECO:0007669"/>
    <property type="project" value="TreeGrafter"/>
</dbReference>
<comment type="subcellular location">
    <subcellularLocation>
        <location evidence="1">Cell membrane</location>
        <topology evidence="1">Single-pass type I membrane protein</topology>
    </subcellularLocation>
</comment>
<feature type="domain" description="Ig-like" evidence="11">
    <location>
        <begin position="72"/>
        <end position="137"/>
    </location>
</feature>
<keyword evidence="13" id="KW-1185">Reference proteome</keyword>
<dbReference type="GO" id="GO:0071222">
    <property type="term" value="P:cellular response to lipopolysaccharide"/>
    <property type="evidence" value="ECO:0007669"/>
    <property type="project" value="TreeGrafter"/>
</dbReference>
<keyword evidence="9" id="KW-0325">Glycoprotein</keyword>
<dbReference type="GO" id="GO:0007166">
    <property type="term" value="P:cell surface receptor signaling pathway"/>
    <property type="evidence" value="ECO:0007669"/>
    <property type="project" value="TreeGrafter"/>
</dbReference>
<evidence type="ECO:0000256" key="5">
    <source>
        <dbReference type="ARBA" id="ARBA00022989"/>
    </source>
</evidence>
<evidence type="ECO:0000256" key="9">
    <source>
        <dbReference type="ARBA" id="ARBA00023180"/>
    </source>
</evidence>
<dbReference type="PANTHER" id="PTHR25466">
    <property type="entry name" value="T-LYMPHOCYTE ACTIVATION ANTIGEN"/>
    <property type="match status" value="1"/>
</dbReference>
<dbReference type="InterPro" id="IPR051713">
    <property type="entry name" value="T-cell_Activation_Regulation"/>
</dbReference>
<keyword evidence="3" id="KW-0812">Transmembrane</keyword>
<dbReference type="PANTHER" id="PTHR25466:SF14">
    <property type="entry name" value="BUTYROPHILIN SUBFAMILY 2 MEMBER A2-LIKE-RELATED"/>
    <property type="match status" value="1"/>
</dbReference>
<keyword evidence="5" id="KW-1133">Transmembrane helix</keyword>
<evidence type="ECO:0000256" key="7">
    <source>
        <dbReference type="ARBA" id="ARBA00023157"/>
    </source>
</evidence>
<evidence type="ECO:0000256" key="2">
    <source>
        <dbReference type="ARBA" id="ARBA00022475"/>
    </source>
</evidence>
<accession>A0A671S7R1</accession>
<evidence type="ECO:0000256" key="10">
    <source>
        <dbReference type="ARBA" id="ARBA00023319"/>
    </source>
</evidence>
<keyword evidence="7" id="KW-1015">Disulfide bond</keyword>
<organism evidence="12 13">
    <name type="scientific">Sinocyclocheilus anshuiensis</name>
    <dbReference type="NCBI Taxonomy" id="1608454"/>
    <lineage>
        <taxon>Eukaryota</taxon>
        <taxon>Metazoa</taxon>
        <taxon>Chordata</taxon>
        <taxon>Craniata</taxon>
        <taxon>Vertebrata</taxon>
        <taxon>Euteleostomi</taxon>
        <taxon>Actinopterygii</taxon>
        <taxon>Neopterygii</taxon>
        <taxon>Teleostei</taxon>
        <taxon>Ostariophysi</taxon>
        <taxon>Cypriniformes</taxon>
        <taxon>Cyprinidae</taxon>
        <taxon>Cyprininae</taxon>
        <taxon>Sinocyclocheilus</taxon>
    </lineage>
</organism>
<reference evidence="12" key="2">
    <citation type="submission" date="2025-09" db="UniProtKB">
        <authorList>
            <consortium name="Ensembl"/>
        </authorList>
    </citation>
    <scope>IDENTIFICATION</scope>
</reference>
<dbReference type="InterPro" id="IPR036179">
    <property type="entry name" value="Ig-like_dom_sf"/>
</dbReference>
<reference evidence="12" key="1">
    <citation type="submission" date="2025-08" db="UniProtKB">
        <authorList>
            <consortium name="Ensembl"/>
        </authorList>
    </citation>
    <scope>IDENTIFICATION</scope>
</reference>
<evidence type="ECO:0000256" key="3">
    <source>
        <dbReference type="ARBA" id="ARBA00022692"/>
    </source>
</evidence>
<protein>
    <recommendedName>
        <fullName evidence="11">Ig-like domain-containing protein</fullName>
    </recommendedName>
</protein>
<evidence type="ECO:0000256" key="1">
    <source>
        <dbReference type="ARBA" id="ARBA00004251"/>
    </source>
</evidence>
<keyword evidence="8" id="KW-0675">Receptor</keyword>
<dbReference type="InterPro" id="IPR013783">
    <property type="entry name" value="Ig-like_fold"/>
</dbReference>
<keyword evidence="6" id="KW-0472">Membrane</keyword>
<dbReference type="GO" id="GO:0042102">
    <property type="term" value="P:positive regulation of T cell proliferation"/>
    <property type="evidence" value="ECO:0007669"/>
    <property type="project" value="TreeGrafter"/>
</dbReference>